<dbReference type="SUPFAM" id="SSF47384">
    <property type="entry name" value="Homodimeric domain of signal transducing histidine kinase"/>
    <property type="match status" value="1"/>
</dbReference>
<dbReference type="PROSITE" id="PS50109">
    <property type="entry name" value="HIS_KIN"/>
    <property type="match status" value="1"/>
</dbReference>
<proteinExistence type="predicted"/>
<feature type="domain" description="Histidine kinase" evidence="5">
    <location>
        <begin position="415"/>
        <end position="652"/>
    </location>
</feature>
<evidence type="ECO:0000256" key="4">
    <source>
        <dbReference type="SAM" id="Phobius"/>
    </source>
</evidence>
<evidence type="ECO:0000256" key="1">
    <source>
        <dbReference type="ARBA" id="ARBA00000085"/>
    </source>
</evidence>
<keyword evidence="4" id="KW-0472">Membrane</keyword>
<dbReference type="InterPro" id="IPR036097">
    <property type="entry name" value="HisK_dim/P_sf"/>
</dbReference>
<dbReference type="EC" id="2.7.13.3" evidence="2"/>
<keyword evidence="7" id="KW-1185">Reference proteome</keyword>
<feature type="transmembrane region" description="Helical" evidence="4">
    <location>
        <begin position="355"/>
        <end position="379"/>
    </location>
</feature>
<dbReference type="InterPro" id="IPR003661">
    <property type="entry name" value="HisK_dim/P_dom"/>
</dbReference>
<comment type="catalytic activity">
    <reaction evidence="1">
        <text>ATP + protein L-histidine = ADP + protein N-phospho-L-histidine.</text>
        <dbReference type="EC" id="2.7.13.3"/>
    </reaction>
</comment>
<keyword evidence="6" id="KW-0418">Kinase</keyword>
<comment type="caution">
    <text evidence="6">The sequence shown here is derived from an EMBL/GenBank/DDBJ whole genome shotgun (WGS) entry which is preliminary data.</text>
</comment>
<name>A0A7J6V882_THATH</name>
<dbReference type="Pfam" id="PF02518">
    <property type="entry name" value="HATPase_c"/>
    <property type="match status" value="1"/>
</dbReference>
<dbReference type="EMBL" id="JABWDY010036402">
    <property type="protein sequence ID" value="KAF5181246.1"/>
    <property type="molecule type" value="Genomic_DNA"/>
</dbReference>
<keyword evidence="4" id="KW-1133">Transmembrane helix</keyword>
<dbReference type="OrthoDB" id="60033at2759"/>
<dbReference type="InterPro" id="IPR004358">
    <property type="entry name" value="Sig_transdc_His_kin-like_C"/>
</dbReference>
<keyword evidence="4" id="KW-0812">Transmembrane</keyword>
<dbReference type="PRINTS" id="PR00344">
    <property type="entry name" value="BCTRLSENSOR"/>
</dbReference>
<dbReference type="InterPro" id="IPR050956">
    <property type="entry name" value="2C_system_His_kinase"/>
</dbReference>
<reference evidence="6 7" key="1">
    <citation type="submission" date="2020-06" db="EMBL/GenBank/DDBJ databases">
        <title>Transcriptomic and genomic resources for Thalictrum thalictroides and T. hernandezii: Facilitating candidate gene discovery in an emerging model plant lineage.</title>
        <authorList>
            <person name="Arias T."/>
            <person name="Riano-Pachon D.M."/>
            <person name="Di Stilio V.S."/>
        </authorList>
    </citation>
    <scope>NUCLEOTIDE SEQUENCE [LARGE SCALE GENOMIC DNA]</scope>
    <source>
        <strain evidence="7">cv. WT478/WT964</strain>
        <tissue evidence="6">Leaves</tissue>
    </source>
</reference>
<dbReference type="SUPFAM" id="SSF55874">
    <property type="entry name" value="ATPase domain of HSP90 chaperone/DNA topoisomerase II/histidine kinase"/>
    <property type="match status" value="1"/>
</dbReference>
<organism evidence="6 7">
    <name type="scientific">Thalictrum thalictroides</name>
    <name type="common">Rue-anemone</name>
    <name type="synonym">Anemone thalictroides</name>
    <dbReference type="NCBI Taxonomy" id="46969"/>
    <lineage>
        <taxon>Eukaryota</taxon>
        <taxon>Viridiplantae</taxon>
        <taxon>Streptophyta</taxon>
        <taxon>Embryophyta</taxon>
        <taxon>Tracheophyta</taxon>
        <taxon>Spermatophyta</taxon>
        <taxon>Magnoliopsida</taxon>
        <taxon>Ranunculales</taxon>
        <taxon>Ranunculaceae</taxon>
        <taxon>Thalictroideae</taxon>
        <taxon>Thalictrum</taxon>
    </lineage>
</organism>
<dbReference type="Gene3D" id="3.30.565.10">
    <property type="entry name" value="Histidine kinase-like ATPase, C-terminal domain"/>
    <property type="match status" value="1"/>
</dbReference>
<dbReference type="SMART" id="SM00388">
    <property type="entry name" value="HisKA"/>
    <property type="match status" value="1"/>
</dbReference>
<dbReference type="SMART" id="SM00387">
    <property type="entry name" value="HATPase_c"/>
    <property type="match status" value="1"/>
</dbReference>
<evidence type="ECO:0000259" key="5">
    <source>
        <dbReference type="PROSITE" id="PS50109"/>
    </source>
</evidence>
<dbReference type="AlphaFoldDB" id="A0A7J6V882"/>
<dbReference type="InterPro" id="IPR003594">
    <property type="entry name" value="HATPase_dom"/>
</dbReference>
<evidence type="ECO:0000313" key="6">
    <source>
        <dbReference type="EMBL" id="KAF5181246.1"/>
    </source>
</evidence>
<dbReference type="InterPro" id="IPR036890">
    <property type="entry name" value="HATPase_C_sf"/>
</dbReference>
<feature type="non-terminal residue" evidence="6">
    <location>
        <position position="1"/>
    </location>
</feature>
<keyword evidence="6" id="KW-0808">Transferase</keyword>
<protein>
    <recommendedName>
        <fullName evidence="2">histidine kinase</fullName>
        <ecNumber evidence="2">2.7.13.3</ecNumber>
    </recommendedName>
</protein>
<dbReference type="Gene3D" id="1.10.287.130">
    <property type="match status" value="1"/>
</dbReference>
<sequence length="652" mass="71377">MKLSSSMALKPLCLFFVLGFVVLLIPALVIANWCSTTKRIENAVTSESHYVQKEALADIATAIRLLFPINKSALHLARTLHSSLNSTRPSLSTMQSMVAPHLFLALKTLVLSQVSYIGLDGSIYSYYIDGNQTFLSYSNLTNIQNTSTFRNVSLFGENLNAILLYNYSTQAVDGDIGKQYNKEKSTSSLISIDSRWLQNALWNSSKGYASLGRGWGKTQELLFLTCVSINGFGAVSLGLPVKAIKVAISTINLHGGELYMATEDGMILAQTGKHSVKVNNGIVSIFAGNFSDAQTSVNISCEPNESPLRKKSVDIGGTKYMIYCAPLDIVGLPSVAIMVHPMKGLVGEIQRHSKITLVLLIALLIFLVITISSFIFFVIKTARREMFLCAALIKQMEATQQAERKSMNKSLAFASASHDVRSSLASLDGIITLCSAEVSPNSEIFSNLENMRNLTADLVALLNSVLDTSKIEAGKMQLNEQDFSLAQVLEETVNLYYPVAKEKGIDLVLDPCDGSIVMHSPVKGDRGKLKQVLSNLLHNAIKFTSDGNIVVRCWVNNPVPDNSILASKSYGGWHYLLRFLRKNNGSYSGDLRSLQTAQQHQNCDEFVIEVDDTGRGIPKEKQKSVFEDFVQVKETAFEHGGTGLGLGIVQSL</sequence>
<gene>
    <name evidence="6" type="ORF">FRX31_029166</name>
</gene>
<evidence type="ECO:0000313" key="7">
    <source>
        <dbReference type="Proteomes" id="UP000554482"/>
    </source>
</evidence>
<dbReference type="GO" id="GO:0000155">
    <property type="term" value="F:phosphorelay sensor kinase activity"/>
    <property type="evidence" value="ECO:0007669"/>
    <property type="project" value="InterPro"/>
</dbReference>
<dbReference type="InterPro" id="IPR005467">
    <property type="entry name" value="His_kinase_dom"/>
</dbReference>
<keyword evidence="3" id="KW-0597">Phosphoprotein</keyword>
<accession>A0A7J6V882</accession>
<dbReference type="Proteomes" id="UP000554482">
    <property type="component" value="Unassembled WGS sequence"/>
</dbReference>
<evidence type="ECO:0000256" key="3">
    <source>
        <dbReference type="ARBA" id="ARBA00022553"/>
    </source>
</evidence>
<dbReference type="PANTHER" id="PTHR43719:SF75">
    <property type="entry name" value="HISTIDINE KINASE CKI1"/>
    <property type="match status" value="1"/>
</dbReference>
<dbReference type="PANTHER" id="PTHR43719">
    <property type="entry name" value="TWO-COMPONENT HISTIDINE KINASE"/>
    <property type="match status" value="1"/>
</dbReference>
<evidence type="ECO:0000256" key="2">
    <source>
        <dbReference type="ARBA" id="ARBA00012438"/>
    </source>
</evidence>
<feature type="transmembrane region" description="Helical" evidence="4">
    <location>
        <begin position="320"/>
        <end position="339"/>
    </location>
</feature>